<name>A0A5M7BX06_SACHI</name>
<reference evidence="6 7" key="1">
    <citation type="submission" date="2019-09" db="EMBL/GenBank/DDBJ databases">
        <title>Draft genome sequence of the thermophilic Saccharopolyspora hirsuta VKM Ac-666T.</title>
        <authorList>
            <person name="Lobastova T.G."/>
            <person name="Fokina V."/>
            <person name="Bragin E.Y."/>
            <person name="Shtratnikova V.Y."/>
            <person name="Starodumova I.P."/>
            <person name="Tarlachkov S.V."/>
            <person name="Donova M.V."/>
        </authorList>
    </citation>
    <scope>NUCLEOTIDE SEQUENCE [LARGE SCALE GENOMIC DNA]</scope>
    <source>
        <strain evidence="6 7">VKM Ac-666</strain>
    </source>
</reference>
<comment type="caution">
    <text evidence="6">The sequence shown here is derived from an EMBL/GenBank/DDBJ whole genome shotgun (WGS) entry which is preliminary data.</text>
</comment>
<dbReference type="SUPFAM" id="SSF48498">
    <property type="entry name" value="Tetracyclin repressor-like, C-terminal domain"/>
    <property type="match status" value="1"/>
</dbReference>
<dbReference type="Gene3D" id="1.10.10.60">
    <property type="entry name" value="Homeodomain-like"/>
    <property type="match status" value="1"/>
</dbReference>
<keyword evidence="3" id="KW-0804">Transcription</keyword>
<feature type="domain" description="HTH tetR-type" evidence="5">
    <location>
        <begin position="38"/>
        <end position="98"/>
    </location>
</feature>
<evidence type="ECO:0000259" key="5">
    <source>
        <dbReference type="PROSITE" id="PS50977"/>
    </source>
</evidence>
<evidence type="ECO:0000256" key="1">
    <source>
        <dbReference type="ARBA" id="ARBA00023015"/>
    </source>
</evidence>
<evidence type="ECO:0000313" key="7">
    <source>
        <dbReference type="Proteomes" id="UP000323946"/>
    </source>
</evidence>
<dbReference type="OrthoDB" id="5068503at2"/>
<dbReference type="Pfam" id="PF00440">
    <property type="entry name" value="TetR_N"/>
    <property type="match status" value="1"/>
</dbReference>
<dbReference type="PRINTS" id="PR00455">
    <property type="entry name" value="HTHTETR"/>
</dbReference>
<dbReference type="PANTHER" id="PTHR30055">
    <property type="entry name" value="HTH-TYPE TRANSCRIPTIONAL REGULATOR RUTR"/>
    <property type="match status" value="1"/>
</dbReference>
<keyword evidence="2 4" id="KW-0238">DNA-binding</keyword>
<proteinExistence type="predicted"/>
<evidence type="ECO:0000313" key="6">
    <source>
        <dbReference type="EMBL" id="KAA5834312.1"/>
    </source>
</evidence>
<evidence type="ECO:0000256" key="3">
    <source>
        <dbReference type="ARBA" id="ARBA00023163"/>
    </source>
</evidence>
<gene>
    <name evidence="6" type="ORF">F1721_11520</name>
</gene>
<dbReference type="PANTHER" id="PTHR30055:SF238">
    <property type="entry name" value="MYCOFACTOCIN BIOSYNTHESIS TRANSCRIPTIONAL REGULATOR MFTR-RELATED"/>
    <property type="match status" value="1"/>
</dbReference>
<dbReference type="AlphaFoldDB" id="A0A5M7BX06"/>
<dbReference type="GO" id="GO:0000976">
    <property type="term" value="F:transcription cis-regulatory region binding"/>
    <property type="evidence" value="ECO:0007669"/>
    <property type="project" value="TreeGrafter"/>
</dbReference>
<feature type="DNA-binding region" description="H-T-H motif" evidence="4">
    <location>
        <begin position="61"/>
        <end position="80"/>
    </location>
</feature>
<evidence type="ECO:0000256" key="4">
    <source>
        <dbReference type="PROSITE-ProRule" id="PRU00335"/>
    </source>
</evidence>
<dbReference type="GO" id="GO:0003700">
    <property type="term" value="F:DNA-binding transcription factor activity"/>
    <property type="evidence" value="ECO:0007669"/>
    <property type="project" value="TreeGrafter"/>
</dbReference>
<keyword evidence="1" id="KW-0805">Transcription regulation</keyword>
<dbReference type="EMBL" id="VWPH01000005">
    <property type="protein sequence ID" value="KAA5834312.1"/>
    <property type="molecule type" value="Genomic_DNA"/>
</dbReference>
<evidence type="ECO:0000256" key="2">
    <source>
        <dbReference type="ARBA" id="ARBA00023125"/>
    </source>
</evidence>
<protein>
    <submittedName>
        <fullName evidence="6">TetR/AcrR family transcriptional regulator</fullName>
    </submittedName>
</protein>
<dbReference type="Gene3D" id="1.10.357.10">
    <property type="entry name" value="Tetracycline Repressor, domain 2"/>
    <property type="match status" value="1"/>
</dbReference>
<dbReference type="Proteomes" id="UP000323946">
    <property type="component" value="Unassembled WGS sequence"/>
</dbReference>
<dbReference type="PROSITE" id="PS50977">
    <property type="entry name" value="HTH_TETR_2"/>
    <property type="match status" value="1"/>
</dbReference>
<dbReference type="InterPro" id="IPR050109">
    <property type="entry name" value="HTH-type_TetR-like_transc_reg"/>
</dbReference>
<organism evidence="6 7">
    <name type="scientific">Saccharopolyspora hirsuta</name>
    <dbReference type="NCBI Taxonomy" id="1837"/>
    <lineage>
        <taxon>Bacteria</taxon>
        <taxon>Bacillati</taxon>
        <taxon>Actinomycetota</taxon>
        <taxon>Actinomycetes</taxon>
        <taxon>Pseudonocardiales</taxon>
        <taxon>Pseudonocardiaceae</taxon>
        <taxon>Saccharopolyspora</taxon>
    </lineage>
</organism>
<dbReference type="InterPro" id="IPR001647">
    <property type="entry name" value="HTH_TetR"/>
</dbReference>
<sequence>MAGGCSGPSRTLGFARETQLRGGQVPRTAAALRDSGSPDLRDHLIGVAERLIAQRRTDALTVRAIAREAQVADGVLYNYFADKEELLAHALLAHIEAAERVLPDPPQPGEGPLETNLAAYLRHILDLHERILPAFAGLLGQPKVLARFNSWPRSKKGDNLRQTLTAYLDAEQQHGRIAAGADTGAAAALLVGACYEVVLPRLLQPAGEPLDVAPEFLDRLVVTILSGIRA</sequence>
<keyword evidence="7" id="KW-1185">Reference proteome</keyword>
<dbReference type="InterPro" id="IPR036271">
    <property type="entry name" value="Tet_transcr_reg_TetR-rel_C_sf"/>
</dbReference>
<dbReference type="InterPro" id="IPR009057">
    <property type="entry name" value="Homeodomain-like_sf"/>
</dbReference>
<dbReference type="SUPFAM" id="SSF46689">
    <property type="entry name" value="Homeodomain-like"/>
    <property type="match status" value="1"/>
</dbReference>
<accession>A0A5M7BX06</accession>